<feature type="compositionally biased region" description="Polar residues" evidence="1">
    <location>
        <begin position="41"/>
        <end position="53"/>
    </location>
</feature>
<dbReference type="RefSeq" id="WP_226376466.1">
    <property type="nucleotide sequence ID" value="NZ_JGWH01000024.1"/>
</dbReference>
<evidence type="ECO:0000313" key="3">
    <source>
        <dbReference type="Proteomes" id="UP000025756"/>
    </source>
</evidence>
<accession>A0ABR4RKB1</accession>
<gene>
    <name evidence="2" type="ORF">L490_0223</name>
</gene>
<dbReference type="Proteomes" id="UP000025756">
    <property type="component" value="Unassembled WGS sequence"/>
</dbReference>
<evidence type="ECO:0000256" key="1">
    <source>
        <dbReference type="SAM" id="MobiDB-lite"/>
    </source>
</evidence>
<organism evidence="2 3">
    <name type="scientific">Bordetella bronchiseptica 00-P-2796</name>
    <dbReference type="NCBI Taxonomy" id="1331199"/>
    <lineage>
        <taxon>Bacteria</taxon>
        <taxon>Pseudomonadati</taxon>
        <taxon>Pseudomonadota</taxon>
        <taxon>Betaproteobacteria</taxon>
        <taxon>Burkholderiales</taxon>
        <taxon>Alcaligenaceae</taxon>
        <taxon>Bordetella</taxon>
    </lineage>
</organism>
<comment type="caution">
    <text evidence="2">The sequence shown here is derived from an EMBL/GenBank/DDBJ whole genome shotgun (WGS) entry which is preliminary data.</text>
</comment>
<reference evidence="2 3" key="1">
    <citation type="submission" date="2014-03" db="EMBL/GenBank/DDBJ databases">
        <title>Genome sequence of Bordetella bronchiseptica.</title>
        <authorList>
            <person name="Harvill E."/>
            <person name="Goodfield L.L."/>
            <person name="Ivanov Y.V."/>
            <person name="Meyer J.A."/>
            <person name="Muse S.J."/>
            <person name="Jacobs N."/>
            <person name="Bendor L."/>
            <person name="Smallridge W.E."/>
            <person name="Brinkac L.M."/>
            <person name="Sanka R."/>
            <person name="Kim M."/>
            <person name="Losada L."/>
        </authorList>
    </citation>
    <scope>NUCLEOTIDE SEQUENCE [LARGE SCALE GENOMIC DNA]</scope>
    <source>
        <strain evidence="2 3">00-P-2796</strain>
    </source>
</reference>
<proteinExistence type="predicted"/>
<keyword evidence="3" id="KW-1185">Reference proteome</keyword>
<feature type="compositionally biased region" description="Basic and acidic residues" evidence="1">
    <location>
        <begin position="21"/>
        <end position="39"/>
    </location>
</feature>
<dbReference type="GeneID" id="93202221"/>
<sequence>MTFPTRFAAAGPPTQPGQDGQPDKPQDKQTQEEQDEAARKQAQNDPLKQHTPQ</sequence>
<evidence type="ECO:0000313" key="2">
    <source>
        <dbReference type="EMBL" id="KCV37785.1"/>
    </source>
</evidence>
<dbReference type="EMBL" id="JGWH01000024">
    <property type="protein sequence ID" value="KCV37785.1"/>
    <property type="molecule type" value="Genomic_DNA"/>
</dbReference>
<feature type="region of interest" description="Disordered" evidence="1">
    <location>
        <begin position="1"/>
        <end position="53"/>
    </location>
</feature>
<protein>
    <submittedName>
        <fullName evidence="2">N-acetyltransferase YedL</fullName>
    </submittedName>
</protein>
<name>A0ABR4RKB1_BORBO</name>